<evidence type="ECO:0000313" key="1">
    <source>
        <dbReference type="EMBL" id="SFW65636.1"/>
    </source>
</evidence>
<proteinExistence type="predicted"/>
<protein>
    <submittedName>
        <fullName evidence="1">Uncharacterized protein</fullName>
    </submittedName>
</protein>
<dbReference type="OrthoDB" id="1443646at2"/>
<organism evidence="1 2">
    <name type="scientific">Cellulophaga fucicola</name>
    <dbReference type="NCBI Taxonomy" id="76595"/>
    <lineage>
        <taxon>Bacteria</taxon>
        <taxon>Pseudomonadati</taxon>
        <taxon>Bacteroidota</taxon>
        <taxon>Flavobacteriia</taxon>
        <taxon>Flavobacteriales</taxon>
        <taxon>Flavobacteriaceae</taxon>
        <taxon>Cellulophaga</taxon>
    </lineage>
</organism>
<reference evidence="2" key="1">
    <citation type="submission" date="2016-11" db="EMBL/GenBank/DDBJ databases">
        <authorList>
            <person name="Varghese N."/>
            <person name="Submissions S."/>
        </authorList>
    </citation>
    <scope>NUCLEOTIDE SEQUENCE [LARGE SCALE GENOMIC DNA]</scope>
    <source>
        <strain evidence="2">DSM 24786</strain>
    </source>
</reference>
<sequence>MGYKNVCFDCRKAFNQGTDLINIRESKCPECGILMTQVTHRFRPPKQNEIKKWNVAKFLMEKGFLYEHVYKRIYQVRGLTVLENYATYPENMRDAKEFVEKYKEQAVNE</sequence>
<accession>A0A1K1R122</accession>
<gene>
    <name evidence="1" type="ORF">SAMN05660313_03157</name>
</gene>
<dbReference type="Proteomes" id="UP000183257">
    <property type="component" value="Unassembled WGS sequence"/>
</dbReference>
<dbReference type="AlphaFoldDB" id="A0A1K1R122"/>
<dbReference type="EMBL" id="FPIY01000006">
    <property type="protein sequence ID" value="SFW65636.1"/>
    <property type="molecule type" value="Genomic_DNA"/>
</dbReference>
<dbReference type="STRING" id="76595.SAMN05660313_03157"/>
<name>A0A1K1R122_9FLAO</name>
<evidence type="ECO:0000313" key="2">
    <source>
        <dbReference type="Proteomes" id="UP000183257"/>
    </source>
</evidence>
<dbReference type="RefSeq" id="WP_139254334.1">
    <property type="nucleotide sequence ID" value="NZ_FPIY01000006.1"/>
</dbReference>
<keyword evidence="2" id="KW-1185">Reference proteome</keyword>